<comment type="caution">
    <text evidence="1">The sequence shown here is derived from an EMBL/GenBank/DDBJ whole genome shotgun (WGS) entry which is preliminary data.</text>
</comment>
<sequence length="184" mass="20958">MKHIAKAIDTLKKIGVEGIIIGSTCLDLTLNRRSIEGDIDLFVTSISLIIEEEKIYEAAEKNSWTIGTTSLGTPSITMNIYGDDITIDLYENVMDFYIPIEAIELCKRTSTIDHMEVAYIALECWVVLKARRGADQDIAMLSIVKDLYDKNEIALDLNLMKKVIDIYEEDSKYIYNRLKMLGFF</sequence>
<dbReference type="AlphaFoldDB" id="A0A7C5XMS7"/>
<organism evidence="1">
    <name type="scientific">Ignisphaera aggregans</name>
    <dbReference type="NCBI Taxonomy" id="334771"/>
    <lineage>
        <taxon>Archaea</taxon>
        <taxon>Thermoproteota</taxon>
        <taxon>Thermoprotei</taxon>
        <taxon>Desulfurococcales</taxon>
        <taxon>Desulfurococcaceae</taxon>
        <taxon>Ignisphaera</taxon>
    </lineage>
</organism>
<protein>
    <recommendedName>
        <fullName evidence="2">Nucleotidyltransferase</fullName>
    </recommendedName>
</protein>
<accession>A0A7C5XMS7</accession>
<reference evidence="1" key="1">
    <citation type="journal article" date="2020" name="mSystems">
        <title>Genome- and Community-Level Interaction Insights into Carbon Utilization and Element Cycling Functions of Hydrothermarchaeota in Hydrothermal Sediment.</title>
        <authorList>
            <person name="Zhou Z."/>
            <person name="Liu Y."/>
            <person name="Xu W."/>
            <person name="Pan J."/>
            <person name="Luo Z.H."/>
            <person name="Li M."/>
        </authorList>
    </citation>
    <scope>NUCLEOTIDE SEQUENCE [LARGE SCALE GENOMIC DNA]</scope>
    <source>
        <strain evidence="1">SpSt-1121</strain>
    </source>
</reference>
<dbReference type="InterPro" id="IPR043519">
    <property type="entry name" value="NT_sf"/>
</dbReference>
<dbReference type="InterPro" id="IPR018700">
    <property type="entry name" value="DUF2204"/>
</dbReference>
<dbReference type="Pfam" id="PF09970">
    <property type="entry name" value="DUF2204"/>
    <property type="match status" value="1"/>
</dbReference>
<evidence type="ECO:0008006" key="2">
    <source>
        <dbReference type="Google" id="ProtNLM"/>
    </source>
</evidence>
<gene>
    <name evidence="1" type="ORF">ENM84_04905</name>
</gene>
<dbReference type="EMBL" id="DRZI01000205">
    <property type="protein sequence ID" value="HHP81988.1"/>
    <property type="molecule type" value="Genomic_DNA"/>
</dbReference>
<proteinExistence type="predicted"/>
<evidence type="ECO:0000313" key="1">
    <source>
        <dbReference type="EMBL" id="HHP81988.1"/>
    </source>
</evidence>
<dbReference type="SUPFAM" id="SSF81301">
    <property type="entry name" value="Nucleotidyltransferase"/>
    <property type="match status" value="1"/>
</dbReference>
<name>A0A7C5XMS7_9CREN</name>